<feature type="signal peptide" evidence="1">
    <location>
        <begin position="1"/>
        <end position="21"/>
    </location>
</feature>
<dbReference type="GO" id="GO:0016787">
    <property type="term" value="F:hydrolase activity"/>
    <property type="evidence" value="ECO:0007669"/>
    <property type="project" value="UniProtKB-KW"/>
</dbReference>
<organism evidence="3 4">
    <name type="scientific">Gelidibacter gilvus</name>
    <dbReference type="NCBI Taxonomy" id="59602"/>
    <lineage>
        <taxon>Bacteria</taxon>
        <taxon>Pseudomonadati</taxon>
        <taxon>Bacteroidota</taxon>
        <taxon>Flavobacteriia</taxon>
        <taxon>Flavobacteriales</taxon>
        <taxon>Flavobacteriaceae</taxon>
        <taxon>Gelidibacter</taxon>
    </lineage>
</organism>
<comment type="caution">
    <text evidence="3">The sequence shown here is derived from an EMBL/GenBank/DDBJ whole genome shotgun (WGS) entry which is preliminary data.</text>
</comment>
<dbReference type="SUPFAM" id="SSF53474">
    <property type="entry name" value="alpha/beta-Hydrolases"/>
    <property type="match status" value="1"/>
</dbReference>
<protein>
    <submittedName>
        <fullName evidence="3">Alpha/beta hydrolase</fullName>
    </submittedName>
</protein>
<keyword evidence="1" id="KW-0732">Signal</keyword>
<keyword evidence="4" id="KW-1185">Reference proteome</keyword>
<sequence>MKTIKNYVFAIIGLVSFSVSAQNKTFEVAIVGTGDPILFFPGFTCPGEVWEDVVKELSKNHTCHVFTFAGFGTVPAIEKPWLPKIKEGISQYISENQLENATIVGHSLGGTLGLWLASDSRFDFKEIIVVDALASTGALMIPNFDSETIVYDNPFNQSLLTMDDDNFEIMATQMASGMALNKDKHDQIRSWILQTDRETYVYGFTDLLKLDLRETISKITVPVTILAATQPYGEAAVRTIYEEQYKNLKTYTIKYAPDAAHFIMYDQPDWLLKNISEALQ</sequence>
<keyword evidence="3" id="KW-0378">Hydrolase</keyword>
<evidence type="ECO:0000259" key="2">
    <source>
        <dbReference type="Pfam" id="PF12697"/>
    </source>
</evidence>
<evidence type="ECO:0000313" key="4">
    <source>
        <dbReference type="Proteomes" id="UP000289792"/>
    </source>
</evidence>
<gene>
    <name evidence="3" type="ORF">ESZ48_01910</name>
</gene>
<feature type="domain" description="AB hydrolase-1" evidence="2">
    <location>
        <begin position="37"/>
        <end position="271"/>
    </location>
</feature>
<dbReference type="InterPro" id="IPR000073">
    <property type="entry name" value="AB_hydrolase_1"/>
</dbReference>
<reference evidence="3 4" key="1">
    <citation type="submission" date="2019-01" db="EMBL/GenBank/DDBJ databases">
        <title>Genome sequence of the Antarctic species Gelidibacter gilvus ACAM 158(T).</title>
        <authorList>
            <person name="Bowman J.P."/>
        </authorList>
    </citation>
    <scope>NUCLEOTIDE SEQUENCE [LARGE SCALE GENOMIC DNA]</scope>
    <source>
        <strain evidence="3 4">IC158</strain>
    </source>
</reference>
<name>A0A4Q0XLF8_9FLAO</name>
<dbReference type="Gene3D" id="3.40.50.1820">
    <property type="entry name" value="alpha/beta hydrolase"/>
    <property type="match status" value="1"/>
</dbReference>
<accession>A0A4Q0XLF8</accession>
<dbReference type="RefSeq" id="WP_129015611.1">
    <property type="nucleotide sequence ID" value="NZ_SDDZ01000001.1"/>
</dbReference>
<dbReference type="InterPro" id="IPR029058">
    <property type="entry name" value="AB_hydrolase_fold"/>
</dbReference>
<dbReference type="EMBL" id="SDDZ01000001">
    <property type="protein sequence ID" value="RXJ52477.1"/>
    <property type="molecule type" value="Genomic_DNA"/>
</dbReference>
<dbReference type="InterPro" id="IPR050266">
    <property type="entry name" value="AB_hydrolase_sf"/>
</dbReference>
<dbReference type="Proteomes" id="UP000289792">
    <property type="component" value="Unassembled WGS sequence"/>
</dbReference>
<dbReference type="PANTHER" id="PTHR43798">
    <property type="entry name" value="MONOACYLGLYCEROL LIPASE"/>
    <property type="match status" value="1"/>
</dbReference>
<dbReference type="AlphaFoldDB" id="A0A4Q0XLF8"/>
<evidence type="ECO:0000256" key="1">
    <source>
        <dbReference type="SAM" id="SignalP"/>
    </source>
</evidence>
<proteinExistence type="predicted"/>
<evidence type="ECO:0000313" key="3">
    <source>
        <dbReference type="EMBL" id="RXJ52477.1"/>
    </source>
</evidence>
<feature type="chain" id="PRO_5020742289" evidence="1">
    <location>
        <begin position="22"/>
        <end position="280"/>
    </location>
</feature>
<dbReference type="OrthoDB" id="7172093at2"/>
<dbReference type="Pfam" id="PF12697">
    <property type="entry name" value="Abhydrolase_6"/>
    <property type="match status" value="1"/>
</dbReference>